<sequence>MAVSLFSTRSSVRRRRGARRSTRNLSRPLSIRTVVGNGEISPAIEETKLSKEAAPSTSQDSIRVTGSRRLDQWFQGGRSPSPLRRMVVGNERRGRSGAAHAKKKRRRREKKKVAFLEFLGHSGSIRTDLIQITDST</sequence>
<dbReference type="EMBL" id="KK914219">
    <property type="protein sequence ID" value="KDP46263.1"/>
    <property type="molecule type" value="Genomic_DNA"/>
</dbReference>
<feature type="region of interest" description="Disordered" evidence="1">
    <location>
        <begin position="1"/>
        <end position="27"/>
    </location>
</feature>
<name>A0A067LG49_JATCU</name>
<feature type="compositionally biased region" description="Basic residues" evidence="1">
    <location>
        <begin position="11"/>
        <end position="22"/>
    </location>
</feature>
<evidence type="ECO:0000313" key="3">
    <source>
        <dbReference type="Proteomes" id="UP000027138"/>
    </source>
</evidence>
<dbReference type="AlphaFoldDB" id="A0A067LG49"/>
<feature type="region of interest" description="Disordered" evidence="1">
    <location>
        <begin position="48"/>
        <end position="110"/>
    </location>
</feature>
<evidence type="ECO:0000256" key="1">
    <source>
        <dbReference type="SAM" id="MobiDB-lite"/>
    </source>
</evidence>
<proteinExistence type="predicted"/>
<evidence type="ECO:0000313" key="2">
    <source>
        <dbReference type="EMBL" id="KDP46263.1"/>
    </source>
</evidence>
<keyword evidence="3" id="KW-1185">Reference proteome</keyword>
<dbReference type="Proteomes" id="UP000027138">
    <property type="component" value="Unassembled WGS sequence"/>
</dbReference>
<accession>A0A067LG49</accession>
<feature type="compositionally biased region" description="Low complexity" evidence="1">
    <location>
        <begin position="1"/>
        <end position="10"/>
    </location>
</feature>
<feature type="compositionally biased region" description="Polar residues" evidence="1">
    <location>
        <begin position="55"/>
        <end position="64"/>
    </location>
</feature>
<organism evidence="2 3">
    <name type="scientific">Jatropha curcas</name>
    <name type="common">Barbados nut</name>
    <dbReference type="NCBI Taxonomy" id="180498"/>
    <lineage>
        <taxon>Eukaryota</taxon>
        <taxon>Viridiplantae</taxon>
        <taxon>Streptophyta</taxon>
        <taxon>Embryophyta</taxon>
        <taxon>Tracheophyta</taxon>
        <taxon>Spermatophyta</taxon>
        <taxon>Magnoliopsida</taxon>
        <taxon>eudicotyledons</taxon>
        <taxon>Gunneridae</taxon>
        <taxon>Pentapetalae</taxon>
        <taxon>rosids</taxon>
        <taxon>fabids</taxon>
        <taxon>Malpighiales</taxon>
        <taxon>Euphorbiaceae</taxon>
        <taxon>Crotonoideae</taxon>
        <taxon>Jatropheae</taxon>
        <taxon>Jatropha</taxon>
    </lineage>
</organism>
<reference evidence="2 3" key="1">
    <citation type="journal article" date="2014" name="PLoS ONE">
        <title>Global Analysis of Gene Expression Profiles in Physic Nut (Jatropha curcas L.) Seedlings Exposed to Salt Stress.</title>
        <authorList>
            <person name="Zhang L."/>
            <person name="Zhang C."/>
            <person name="Wu P."/>
            <person name="Chen Y."/>
            <person name="Li M."/>
            <person name="Jiang H."/>
            <person name="Wu G."/>
        </authorList>
    </citation>
    <scope>NUCLEOTIDE SEQUENCE [LARGE SCALE GENOMIC DNA]</scope>
    <source>
        <strain evidence="3">cv. GZQX0401</strain>
        <tissue evidence="2">Young leaves</tissue>
    </source>
</reference>
<gene>
    <name evidence="2" type="ORF">JCGZ_10103</name>
</gene>
<protein>
    <submittedName>
        <fullName evidence="2">Uncharacterized protein</fullName>
    </submittedName>
</protein>
<feature type="compositionally biased region" description="Basic residues" evidence="1">
    <location>
        <begin position="100"/>
        <end position="110"/>
    </location>
</feature>